<keyword evidence="3" id="KW-1185">Reference proteome</keyword>
<sequence length="613" mass="66236">MGAQGARPRRSWAERAGWVEHPQLVVITGAAMVIGQLVFRAWALYPSWFYLDDYGLLLEAQDQSPTLGYAMTPWNGHLMPGGRWIASLVSASGTLNWELAATITLLIQLLASIACLWMLVTLFGNRWAVLAPFALYLTTAMTVPATMWWTACLSQLAIQLGFFLAVGCWVRYLRDDGARWLLAAYGAVALGLLFDVKALLILPVLVFVALAYFAEGSAWARIKHVVVRRRLAAVVGLPPVLAYVAYYVHAVDEPFVSPSLALVGELTDTMVGTAFASALAGGPWSWSPLAPPNSFADPPGWTVHVAWVLVSLTVLHGLLRRERTGRAWGLLVGYLAVLVALLAVSRAPVYGDVIGLEYRYLTDAACVVALCLGLAFLDLRGAQQPSRPRPEPLLRAPLPPWVTVGLVAVVSVSGLISSARHVHIWHTENVSDAYVHRLQAELRTYGAVDLADQAVPEDVVPAEFTPDNQVRRIVELVSDRASFPESSPALAVVAPDGSVRKALIDTGVTSRPGPESGCGWRVDEDGLRVPLTGRAFPWQWWIRIGYLSSTDSPVVVSAGDTVLETQVQAGLNSLFARVDGSFDAIRLTGLDAGATLCVDIIEVGQPEPGGTLE</sequence>
<feature type="transmembrane region" description="Helical" evidence="1">
    <location>
        <begin position="177"/>
        <end position="194"/>
    </location>
</feature>
<evidence type="ECO:0000313" key="2">
    <source>
        <dbReference type="EMBL" id="SFI12508.1"/>
    </source>
</evidence>
<accession>A0A1I3FML6</accession>
<keyword evidence="1" id="KW-1133">Transmembrane helix</keyword>
<dbReference type="EMBL" id="FOQG01000005">
    <property type="protein sequence ID" value="SFI12508.1"/>
    <property type="molecule type" value="Genomic_DNA"/>
</dbReference>
<feature type="transmembrane region" description="Helical" evidence="1">
    <location>
        <begin position="358"/>
        <end position="377"/>
    </location>
</feature>
<protein>
    <recommendedName>
        <fullName evidence="4">4-amino-4-deoxy-L-arabinose transferase</fullName>
    </recommendedName>
</protein>
<feature type="transmembrane region" description="Helical" evidence="1">
    <location>
        <begin position="153"/>
        <end position="170"/>
    </location>
</feature>
<dbReference type="RefSeq" id="WP_170259079.1">
    <property type="nucleotide sequence ID" value="NZ_BKAF01000006.1"/>
</dbReference>
<feature type="transmembrane region" description="Helical" evidence="1">
    <location>
        <begin position="99"/>
        <end position="120"/>
    </location>
</feature>
<reference evidence="2 3" key="1">
    <citation type="submission" date="2016-10" db="EMBL/GenBank/DDBJ databases">
        <authorList>
            <person name="de Groot N.N."/>
        </authorList>
    </citation>
    <scope>NUCLEOTIDE SEQUENCE [LARGE SCALE GENOMIC DNA]</scope>
    <source>
        <strain evidence="2 3">CGMCC 1.11156</strain>
    </source>
</reference>
<organism evidence="2 3">
    <name type="scientific">Nocardioides psychrotolerans</name>
    <dbReference type="NCBI Taxonomy" id="1005945"/>
    <lineage>
        <taxon>Bacteria</taxon>
        <taxon>Bacillati</taxon>
        <taxon>Actinomycetota</taxon>
        <taxon>Actinomycetes</taxon>
        <taxon>Propionibacteriales</taxon>
        <taxon>Nocardioidaceae</taxon>
        <taxon>Nocardioides</taxon>
    </lineage>
</organism>
<feature type="transmembrane region" description="Helical" evidence="1">
    <location>
        <begin position="24"/>
        <end position="45"/>
    </location>
</feature>
<evidence type="ECO:0008006" key="4">
    <source>
        <dbReference type="Google" id="ProtNLM"/>
    </source>
</evidence>
<feature type="transmembrane region" description="Helical" evidence="1">
    <location>
        <begin position="301"/>
        <end position="319"/>
    </location>
</feature>
<feature type="transmembrane region" description="Helical" evidence="1">
    <location>
        <begin position="326"/>
        <end position="346"/>
    </location>
</feature>
<proteinExistence type="predicted"/>
<evidence type="ECO:0000313" key="3">
    <source>
        <dbReference type="Proteomes" id="UP000198649"/>
    </source>
</evidence>
<keyword evidence="1" id="KW-0472">Membrane</keyword>
<keyword evidence="1" id="KW-0812">Transmembrane</keyword>
<feature type="transmembrane region" description="Helical" evidence="1">
    <location>
        <begin position="200"/>
        <end position="219"/>
    </location>
</feature>
<dbReference type="STRING" id="1005945.SAMN05216561_10561"/>
<dbReference type="Proteomes" id="UP000198649">
    <property type="component" value="Unassembled WGS sequence"/>
</dbReference>
<dbReference type="AlphaFoldDB" id="A0A1I3FML6"/>
<feature type="transmembrane region" description="Helical" evidence="1">
    <location>
        <begin position="231"/>
        <end position="249"/>
    </location>
</feature>
<feature type="transmembrane region" description="Helical" evidence="1">
    <location>
        <begin position="127"/>
        <end position="147"/>
    </location>
</feature>
<evidence type="ECO:0000256" key="1">
    <source>
        <dbReference type="SAM" id="Phobius"/>
    </source>
</evidence>
<gene>
    <name evidence="2" type="ORF">SAMN05216561_10561</name>
</gene>
<name>A0A1I3FML6_9ACTN</name>